<name>A0AA48GXV2_9BACT</name>
<evidence type="ECO:0000256" key="1">
    <source>
        <dbReference type="SAM" id="SignalP"/>
    </source>
</evidence>
<feature type="chain" id="PRO_5041465529" evidence="1">
    <location>
        <begin position="20"/>
        <end position="173"/>
    </location>
</feature>
<proteinExistence type="predicted"/>
<feature type="signal peptide" evidence="1">
    <location>
        <begin position="1"/>
        <end position="19"/>
    </location>
</feature>
<dbReference type="EMBL" id="AP027080">
    <property type="protein sequence ID" value="BDU73876.1"/>
    <property type="molecule type" value="Genomic_DNA"/>
</dbReference>
<dbReference type="Proteomes" id="UP001238179">
    <property type="component" value="Chromosome"/>
</dbReference>
<reference evidence="3" key="1">
    <citation type="journal article" date="2023" name="Int. J. Syst. Evol. Microbiol.">
        <title>Mesoterricola silvestris gen. nov., sp. nov., Mesoterricola sediminis sp. nov., Geothrix oryzae sp. nov., Geothrix edaphica sp. nov., Geothrix rubra sp. nov., and Geothrix limicola sp. nov., six novel members of Acidobacteriota isolated from soils.</title>
        <authorList>
            <person name="Itoh H."/>
            <person name="Sugisawa Y."/>
            <person name="Mise K."/>
            <person name="Xu Z."/>
            <person name="Kuniyasu M."/>
            <person name="Ushijima N."/>
            <person name="Kawano K."/>
            <person name="Kobayashi E."/>
            <person name="Shiratori Y."/>
            <person name="Masuda Y."/>
            <person name="Senoo K."/>
        </authorList>
    </citation>
    <scope>NUCLEOTIDE SEQUENCE [LARGE SCALE GENOMIC DNA]</scope>
    <source>
        <strain evidence="3">W79</strain>
    </source>
</reference>
<evidence type="ECO:0000313" key="3">
    <source>
        <dbReference type="Proteomes" id="UP001238179"/>
    </source>
</evidence>
<sequence>MNRLLPVSLTLLCAWPLAAADGIQYQLNMRAIRPGSTLEKLGFSGAAAGGGFAVLLGKEAMRARIRLDVDSFPGDGDRMAMNNYSLGMDGLLELAPDSVFHPTISAGAALQKWRLGSQGTFNGTTGLLKLAARAEFGIQYRQRFALYVGFLTGSIGWDRRVRCPYAGFSMNLL</sequence>
<organism evidence="2 3">
    <name type="scientific">Mesoterricola silvestris</name>
    <dbReference type="NCBI Taxonomy" id="2927979"/>
    <lineage>
        <taxon>Bacteria</taxon>
        <taxon>Pseudomonadati</taxon>
        <taxon>Acidobacteriota</taxon>
        <taxon>Holophagae</taxon>
        <taxon>Holophagales</taxon>
        <taxon>Holophagaceae</taxon>
        <taxon>Mesoterricola</taxon>
    </lineage>
</organism>
<accession>A0AA48GXV2</accession>
<dbReference type="KEGG" id="msil:METEAL_30500"/>
<protein>
    <submittedName>
        <fullName evidence="2">Uncharacterized protein</fullName>
    </submittedName>
</protein>
<dbReference type="AlphaFoldDB" id="A0AA48GXV2"/>
<keyword evidence="3" id="KW-1185">Reference proteome</keyword>
<gene>
    <name evidence="2" type="ORF">METEAL_30500</name>
</gene>
<evidence type="ECO:0000313" key="2">
    <source>
        <dbReference type="EMBL" id="BDU73876.1"/>
    </source>
</evidence>
<keyword evidence="1" id="KW-0732">Signal</keyword>
<dbReference type="RefSeq" id="WP_316412543.1">
    <property type="nucleotide sequence ID" value="NZ_AP027080.1"/>
</dbReference>